<sequence length="24" mass="2733">MEVGRVLGSFILRFAQQDEALHCL</sequence>
<keyword evidence="2" id="KW-1185">Reference proteome</keyword>
<evidence type="ECO:0000313" key="1">
    <source>
        <dbReference type="EMBL" id="CAA2621667.1"/>
    </source>
</evidence>
<dbReference type="Proteomes" id="UP001189122">
    <property type="component" value="Unassembled WGS sequence"/>
</dbReference>
<gene>
    <name evidence="1" type="ORF">SI7747_06007751</name>
</gene>
<dbReference type="EMBL" id="LR743593">
    <property type="protein sequence ID" value="CAA2621667.1"/>
    <property type="molecule type" value="Genomic_DNA"/>
</dbReference>
<dbReference type="AlphaFoldDB" id="A0A7I8ITN6"/>
<dbReference type="EMBL" id="CACRZD030000006">
    <property type="protein sequence ID" value="CAA6661355.1"/>
    <property type="molecule type" value="Genomic_DNA"/>
</dbReference>
<accession>A0A7I8ITN6</accession>
<organism evidence="1">
    <name type="scientific">Spirodela intermedia</name>
    <name type="common">Intermediate duckweed</name>
    <dbReference type="NCBI Taxonomy" id="51605"/>
    <lineage>
        <taxon>Eukaryota</taxon>
        <taxon>Viridiplantae</taxon>
        <taxon>Streptophyta</taxon>
        <taxon>Embryophyta</taxon>
        <taxon>Tracheophyta</taxon>
        <taxon>Spermatophyta</taxon>
        <taxon>Magnoliopsida</taxon>
        <taxon>Liliopsida</taxon>
        <taxon>Araceae</taxon>
        <taxon>Lemnoideae</taxon>
        <taxon>Spirodela</taxon>
    </lineage>
</organism>
<reference evidence="1 2" key="1">
    <citation type="submission" date="2019-12" db="EMBL/GenBank/DDBJ databases">
        <authorList>
            <person name="Scholz U."/>
            <person name="Mascher M."/>
            <person name="Fiebig A."/>
        </authorList>
    </citation>
    <scope>NUCLEOTIDE SEQUENCE</scope>
</reference>
<name>A0A7I8ITN6_SPIIN</name>
<evidence type="ECO:0000313" key="2">
    <source>
        <dbReference type="Proteomes" id="UP001189122"/>
    </source>
</evidence>
<protein>
    <submittedName>
        <fullName evidence="1">Uncharacterized protein</fullName>
    </submittedName>
</protein>
<proteinExistence type="predicted"/>